<keyword evidence="8" id="KW-1185">Reference proteome</keyword>
<dbReference type="GO" id="GO:0035513">
    <property type="term" value="P:oxidative RNA demethylation"/>
    <property type="evidence" value="ECO:0007669"/>
    <property type="project" value="TreeGrafter"/>
</dbReference>
<feature type="binding site" evidence="5">
    <location>
        <position position="182"/>
    </location>
    <ligand>
        <name>Fe cation</name>
        <dbReference type="ChEBI" id="CHEBI:24875"/>
        <note>catalytic</note>
    </ligand>
</feature>
<dbReference type="GO" id="GO:0035515">
    <property type="term" value="F:oxidative RNA demethylase activity"/>
    <property type="evidence" value="ECO:0007669"/>
    <property type="project" value="TreeGrafter"/>
</dbReference>
<keyword evidence="4 5" id="KW-0408">Iron</keyword>
<organism evidence="7 8">
    <name type="scientific">Henosepilachna vigintioctopunctata</name>
    <dbReference type="NCBI Taxonomy" id="420089"/>
    <lineage>
        <taxon>Eukaryota</taxon>
        <taxon>Metazoa</taxon>
        <taxon>Ecdysozoa</taxon>
        <taxon>Arthropoda</taxon>
        <taxon>Hexapoda</taxon>
        <taxon>Insecta</taxon>
        <taxon>Pterygota</taxon>
        <taxon>Neoptera</taxon>
        <taxon>Endopterygota</taxon>
        <taxon>Coleoptera</taxon>
        <taxon>Polyphaga</taxon>
        <taxon>Cucujiformia</taxon>
        <taxon>Coccinelloidea</taxon>
        <taxon>Coccinellidae</taxon>
        <taxon>Epilachninae</taxon>
        <taxon>Epilachnini</taxon>
        <taxon>Henosepilachna</taxon>
    </lineage>
</organism>
<dbReference type="InterPro" id="IPR027450">
    <property type="entry name" value="AlkB-like"/>
</dbReference>
<accession>A0AAW1U8I3</accession>
<comment type="caution">
    <text evidence="7">The sequence shown here is derived from an EMBL/GenBank/DDBJ whole genome shotgun (WGS) entry which is preliminary data.</text>
</comment>
<name>A0AAW1U8I3_9CUCU</name>
<sequence>MFKETFKYYKSKKPPPSLENVVDFEDISKWSLYLNEVQSVSNSVKEPNLGLKKPNTWKIFELKKHPGLIFIKNPFTAIGQRYWAVRCLRDFPLSPNKTNLREKLHDVSKEKKSKQELRWATLGYHHNWDTKIYSEESKSIFPSDLAELSHIVSSVLGFKDFKAEAAIVNYYYFNSTLSGHTDHSEENLEAPLFSFSFGQPAIFLIGGNTLEDYVTPILIRSGDIIAMTKESRLCYHGVPKIIKDEKCSQWDDIDSLQKLKDENNVLELCFDSYSWLHYEDFLRDSRININVRQVLNTKQYCLNN</sequence>
<dbReference type="GO" id="GO:0008198">
    <property type="term" value="F:ferrous iron binding"/>
    <property type="evidence" value="ECO:0007669"/>
    <property type="project" value="TreeGrafter"/>
</dbReference>
<feature type="binding site" evidence="5">
    <location>
        <position position="236"/>
    </location>
    <ligand>
        <name>Fe cation</name>
        <dbReference type="ChEBI" id="CHEBI:24875"/>
        <note>catalytic</note>
    </ligand>
</feature>
<dbReference type="Pfam" id="PF13532">
    <property type="entry name" value="2OG-FeII_Oxy_2"/>
    <property type="match status" value="1"/>
</dbReference>
<dbReference type="PANTHER" id="PTHR16557:SF2">
    <property type="entry name" value="NUCLEIC ACID DIOXYGENASE ALKBH1"/>
    <property type="match status" value="1"/>
</dbReference>
<evidence type="ECO:0000256" key="5">
    <source>
        <dbReference type="PIRSR" id="PIRSR604574-2"/>
    </source>
</evidence>
<dbReference type="GO" id="GO:0005634">
    <property type="term" value="C:nucleus"/>
    <property type="evidence" value="ECO:0007669"/>
    <property type="project" value="TreeGrafter"/>
</dbReference>
<comment type="cofactor">
    <cofactor evidence="5">
        <name>Fe(2+)</name>
        <dbReference type="ChEBI" id="CHEBI:29033"/>
    </cofactor>
    <text evidence="5">Binds 1 Fe(2+) ion per subunit.</text>
</comment>
<evidence type="ECO:0000313" key="8">
    <source>
        <dbReference type="Proteomes" id="UP001431783"/>
    </source>
</evidence>
<evidence type="ECO:0000313" key="7">
    <source>
        <dbReference type="EMBL" id="KAK9876587.1"/>
    </source>
</evidence>
<dbReference type="SUPFAM" id="SSF51197">
    <property type="entry name" value="Clavaminate synthase-like"/>
    <property type="match status" value="1"/>
</dbReference>
<gene>
    <name evidence="7" type="ORF">WA026_013967</name>
</gene>
<dbReference type="EMBL" id="JARQZJ010000037">
    <property type="protein sequence ID" value="KAK9876587.1"/>
    <property type="molecule type" value="Genomic_DNA"/>
</dbReference>
<evidence type="ECO:0000256" key="1">
    <source>
        <dbReference type="ARBA" id="ARBA00022723"/>
    </source>
</evidence>
<dbReference type="InterPro" id="IPR004574">
    <property type="entry name" value="Alkb"/>
</dbReference>
<evidence type="ECO:0000256" key="2">
    <source>
        <dbReference type="ARBA" id="ARBA00022964"/>
    </source>
</evidence>
<dbReference type="Gene3D" id="2.60.120.590">
    <property type="entry name" value="Alpha-ketoglutarate-dependent dioxygenase AlkB-like"/>
    <property type="match status" value="1"/>
</dbReference>
<feature type="binding site" evidence="5">
    <location>
        <position position="180"/>
    </location>
    <ligand>
        <name>Fe cation</name>
        <dbReference type="ChEBI" id="CHEBI:24875"/>
        <note>catalytic</note>
    </ligand>
</feature>
<protein>
    <recommendedName>
        <fullName evidence="6">Alpha-ketoglutarate-dependent dioxygenase AlkB-like domain-containing protein</fullName>
    </recommendedName>
</protein>
<reference evidence="7 8" key="1">
    <citation type="submission" date="2023-03" db="EMBL/GenBank/DDBJ databases">
        <title>Genome insight into feeding habits of ladybird beetles.</title>
        <authorList>
            <person name="Li H.-S."/>
            <person name="Huang Y.-H."/>
            <person name="Pang H."/>
        </authorList>
    </citation>
    <scope>NUCLEOTIDE SEQUENCE [LARGE SCALE GENOMIC DNA]</scope>
    <source>
        <strain evidence="7">SYSU_2023b</strain>
        <tissue evidence="7">Whole body</tissue>
    </source>
</reference>
<proteinExistence type="predicted"/>
<evidence type="ECO:0000256" key="3">
    <source>
        <dbReference type="ARBA" id="ARBA00023002"/>
    </source>
</evidence>
<evidence type="ECO:0000259" key="6">
    <source>
        <dbReference type="Pfam" id="PF13532"/>
    </source>
</evidence>
<keyword evidence="3" id="KW-0560">Oxidoreductase</keyword>
<keyword evidence="1 5" id="KW-0479">Metal-binding</keyword>
<dbReference type="PANTHER" id="PTHR16557">
    <property type="entry name" value="ALKYLATED DNA REPAIR PROTEIN ALKB-RELATED"/>
    <property type="match status" value="1"/>
</dbReference>
<feature type="domain" description="Alpha-ketoglutarate-dependent dioxygenase AlkB-like" evidence="6">
    <location>
        <begin position="67"/>
        <end position="292"/>
    </location>
</feature>
<dbReference type="GO" id="GO:0005737">
    <property type="term" value="C:cytoplasm"/>
    <property type="evidence" value="ECO:0007669"/>
    <property type="project" value="TreeGrafter"/>
</dbReference>
<dbReference type="GO" id="GO:0035516">
    <property type="term" value="F:broad specificity oxidative DNA demethylase activity"/>
    <property type="evidence" value="ECO:0007669"/>
    <property type="project" value="TreeGrafter"/>
</dbReference>
<dbReference type="Proteomes" id="UP001431783">
    <property type="component" value="Unassembled WGS sequence"/>
</dbReference>
<keyword evidence="2" id="KW-0223">Dioxygenase</keyword>
<evidence type="ECO:0000256" key="4">
    <source>
        <dbReference type="ARBA" id="ARBA00023004"/>
    </source>
</evidence>
<dbReference type="AlphaFoldDB" id="A0AAW1U8I3"/>
<dbReference type="InterPro" id="IPR037151">
    <property type="entry name" value="AlkB-like_sf"/>
</dbReference>